<comment type="subcellular location">
    <subcellularLocation>
        <location evidence="1">Cell membrane</location>
        <topology evidence="1">Multi-pass membrane protein</topology>
    </subcellularLocation>
</comment>
<feature type="domain" description="Glycosyltransferase RgtA/B/C/D-like" evidence="9">
    <location>
        <begin position="68"/>
        <end position="220"/>
    </location>
</feature>
<dbReference type="GO" id="GO:0008610">
    <property type="term" value="P:lipid biosynthetic process"/>
    <property type="evidence" value="ECO:0007669"/>
    <property type="project" value="UniProtKB-ARBA"/>
</dbReference>
<keyword evidence="2" id="KW-1003">Cell membrane</keyword>
<dbReference type="Pfam" id="PF13231">
    <property type="entry name" value="PMT_2"/>
    <property type="match status" value="1"/>
</dbReference>
<feature type="transmembrane region" description="Helical" evidence="8">
    <location>
        <begin position="164"/>
        <end position="187"/>
    </location>
</feature>
<gene>
    <name evidence="10" type="ORF">MBBTH_13810</name>
</gene>
<evidence type="ECO:0000259" key="9">
    <source>
        <dbReference type="Pfam" id="PF13231"/>
    </source>
</evidence>
<feature type="transmembrane region" description="Helical" evidence="8">
    <location>
        <begin position="412"/>
        <end position="432"/>
    </location>
</feature>
<keyword evidence="7 8" id="KW-0472">Membrane</keyword>
<comment type="caution">
    <text evidence="10">The sequence shown here is derived from an EMBL/GenBank/DDBJ whole genome shotgun (WGS) entry which is preliminary data.</text>
</comment>
<feature type="transmembrane region" description="Helical" evidence="8">
    <location>
        <begin position="357"/>
        <end position="376"/>
    </location>
</feature>
<dbReference type="PANTHER" id="PTHR33908">
    <property type="entry name" value="MANNOSYLTRANSFERASE YKCB-RELATED"/>
    <property type="match status" value="1"/>
</dbReference>
<evidence type="ECO:0000256" key="1">
    <source>
        <dbReference type="ARBA" id="ARBA00004651"/>
    </source>
</evidence>
<protein>
    <recommendedName>
        <fullName evidence="9">Glycosyltransferase RgtA/B/C/D-like domain-containing protein</fullName>
    </recommendedName>
</protein>
<evidence type="ECO:0000256" key="7">
    <source>
        <dbReference type="ARBA" id="ARBA00023136"/>
    </source>
</evidence>
<sequence>MFEEFKISKKDKYYLLFILIYGIILVGYYINFNYSLGIDCSDVYVYLLNSLYYAGYDVNVTYNIFLSPVICILTSILFRFGLVDKLAIMIVTGAFAIFGNVGLYLLLRRFFDEELSLTGTIIYSSLTLYLTWLANGTLDIPGVSMTIWAALFGYLALKENPKFYIPLLLFLVLGLFTRYTVILSYPAFALYYVIERGFRIESQDKKYILRGILIGIIILAITLGFVIIIGHGSFEAGAQMARGIQGTLGSQNDPAYNPDFSYYLMNMLNFVSNSHTYFDGNPVLDSATPLSWAILAILGAGMGLWIYEHRRSLEKKDMIPALFFIMGIVSFTRVTSIVTILLVLIGLFFLGKDSENKIVYLMIGWILSNFIFYSFNPVKVNRYILPVFPPIIYFVILSIQTINDRFDINKNIIPIILIALFIVQAFAFTFTFEPTTQYITTEEVSNYIIENNPDYESIKIGVYNIRPFSWWLGANATGIPVSNQTEIDSSNVTYYISNMKLDNLTNYSEIKNINEIYLYEKINV</sequence>
<keyword evidence="4" id="KW-0808">Transferase</keyword>
<evidence type="ECO:0000256" key="2">
    <source>
        <dbReference type="ARBA" id="ARBA00022475"/>
    </source>
</evidence>
<evidence type="ECO:0000256" key="4">
    <source>
        <dbReference type="ARBA" id="ARBA00022679"/>
    </source>
</evidence>
<feature type="transmembrane region" description="Helical" evidence="8">
    <location>
        <begin position="383"/>
        <end position="400"/>
    </location>
</feature>
<keyword evidence="3" id="KW-0328">Glycosyltransferase</keyword>
<feature type="transmembrane region" description="Helical" evidence="8">
    <location>
        <begin position="62"/>
        <end position="80"/>
    </location>
</feature>
<feature type="transmembrane region" description="Helical" evidence="8">
    <location>
        <begin position="114"/>
        <end position="134"/>
    </location>
</feature>
<evidence type="ECO:0000256" key="6">
    <source>
        <dbReference type="ARBA" id="ARBA00022989"/>
    </source>
</evidence>
<feature type="transmembrane region" description="Helical" evidence="8">
    <location>
        <begin position="86"/>
        <end position="107"/>
    </location>
</feature>
<evidence type="ECO:0000256" key="8">
    <source>
        <dbReference type="SAM" id="Phobius"/>
    </source>
</evidence>
<dbReference type="Proteomes" id="UP000251717">
    <property type="component" value="Unassembled WGS sequence"/>
</dbReference>
<organism evidence="10 11">
    <name type="scientific">Methanobrevibacter thaueri</name>
    <dbReference type="NCBI Taxonomy" id="190975"/>
    <lineage>
        <taxon>Archaea</taxon>
        <taxon>Methanobacteriati</taxon>
        <taxon>Methanobacteriota</taxon>
        <taxon>Methanomada group</taxon>
        <taxon>Methanobacteria</taxon>
        <taxon>Methanobacteriales</taxon>
        <taxon>Methanobacteriaceae</taxon>
        <taxon>Methanobrevibacter</taxon>
    </lineage>
</organism>
<keyword evidence="11" id="KW-1185">Reference proteome</keyword>
<accession>A0A315XP61</accession>
<dbReference type="EMBL" id="MZGS01000024">
    <property type="protein sequence ID" value="PWB86398.1"/>
    <property type="molecule type" value="Genomic_DNA"/>
</dbReference>
<evidence type="ECO:0000313" key="10">
    <source>
        <dbReference type="EMBL" id="PWB86398.1"/>
    </source>
</evidence>
<feature type="transmembrane region" description="Helical" evidence="8">
    <location>
        <begin position="290"/>
        <end position="307"/>
    </location>
</feature>
<evidence type="ECO:0000313" key="11">
    <source>
        <dbReference type="Proteomes" id="UP000251717"/>
    </source>
</evidence>
<name>A0A315XP61_9EURY</name>
<reference evidence="10 11" key="1">
    <citation type="submission" date="2017-03" db="EMBL/GenBank/DDBJ databases">
        <title>Genome sequence of Methanobrevibacter thaueri.</title>
        <authorList>
            <person name="Poehlein A."/>
            <person name="Seedorf H."/>
            <person name="Daniel R."/>
        </authorList>
    </citation>
    <scope>NUCLEOTIDE SEQUENCE [LARGE SCALE GENOMIC DNA]</scope>
    <source>
        <strain evidence="10 11">DSM 11995</strain>
    </source>
</reference>
<evidence type="ECO:0000256" key="5">
    <source>
        <dbReference type="ARBA" id="ARBA00022692"/>
    </source>
</evidence>
<dbReference type="RefSeq" id="WP_116592316.1">
    <property type="nucleotide sequence ID" value="NZ_MZGS01000024.1"/>
</dbReference>
<feature type="transmembrane region" description="Helical" evidence="8">
    <location>
        <begin position="207"/>
        <end position="230"/>
    </location>
</feature>
<evidence type="ECO:0000256" key="3">
    <source>
        <dbReference type="ARBA" id="ARBA00022676"/>
    </source>
</evidence>
<dbReference type="InterPro" id="IPR050297">
    <property type="entry name" value="LipidA_mod_glycosyltrf_83"/>
</dbReference>
<feature type="transmembrane region" description="Helical" evidence="8">
    <location>
        <begin position="140"/>
        <end position="157"/>
    </location>
</feature>
<proteinExistence type="predicted"/>
<keyword evidence="6 8" id="KW-1133">Transmembrane helix</keyword>
<dbReference type="GO" id="GO:0016763">
    <property type="term" value="F:pentosyltransferase activity"/>
    <property type="evidence" value="ECO:0007669"/>
    <property type="project" value="TreeGrafter"/>
</dbReference>
<dbReference type="InterPro" id="IPR038731">
    <property type="entry name" value="RgtA/B/C-like"/>
</dbReference>
<keyword evidence="5 8" id="KW-0812">Transmembrane</keyword>
<dbReference type="PANTHER" id="PTHR33908:SF11">
    <property type="entry name" value="MEMBRANE PROTEIN"/>
    <property type="match status" value="1"/>
</dbReference>
<feature type="transmembrane region" description="Helical" evidence="8">
    <location>
        <begin position="319"/>
        <end position="351"/>
    </location>
</feature>
<dbReference type="AlphaFoldDB" id="A0A315XP61"/>
<feature type="transmembrane region" description="Helical" evidence="8">
    <location>
        <begin position="12"/>
        <end position="30"/>
    </location>
</feature>
<dbReference type="GO" id="GO:0005886">
    <property type="term" value="C:plasma membrane"/>
    <property type="evidence" value="ECO:0007669"/>
    <property type="project" value="UniProtKB-SubCell"/>
</dbReference>
<dbReference type="OrthoDB" id="71427at2157"/>